<protein>
    <submittedName>
        <fullName evidence="1">Serine/threonine-protein kinase PBL28</fullName>
    </submittedName>
</protein>
<proteinExistence type="predicted"/>
<dbReference type="EMBL" id="CM045770">
    <property type="protein sequence ID" value="KAI7990082.1"/>
    <property type="molecule type" value="Genomic_DNA"/>
</dbReference>
<comment type="caution">
    <text evidence="1">The sequence shown here is derived from an EMBL/GenBank/DDBJ whole genome shotgun (WGS) entry which is preliminary data.</text>
</comment>
<gene>
    <name evidence="1" type="ORF">LOK49_LG12G01853</name>
</gene>
<evidence type="ECO:0000313" key="1">
    <source>
        <dbReference type="EMBL" id="KAI7990082.1"/>
    </source>
</evidence>
<keyword evidence="2" id="KW-1185">Reference proteome</keyword>
<accession>A0ACC0FPP8</accession>
<name>A0ACC0FPP8_9ERIC</name>
<sequence>MLLFWWRHLPLLILIQFLEPFRLTHKLQAEASLAFKSTVGNSLHLAGRIRRYPCVGQWECIYHHKRKDLGVVSWFPRFYPLSPHIRKINLSPSEPSLSLLHSSSQLEVKFYRSRKTIIAETVGGDSGVPTLTPLQAGNVEKPSKQKVAAIVGGVGAALLVVITGVIVYFCLMRLKRLIRGASDTASSVPSPPVAWEMENIPPSAGAVSPYDTYNLRQLSVLELEHATGNFNQINIIGEGSFGLVYKGLLDDGSVVAIKRHLHYPVQYFLNEVKRIARVHHKHLVKLIGYCEENHQQFLVYDYLPNGNVGNHLYDSEGLPIGKLEMRQRLLIALGAAKGLEYLHSLTPSILHMHFRTRNVLVDESFTVKVSDFGLSKLLEGYHAESSSAFDFFHDPELRLSKDFSDRSDVYSFGVFLLELISGRDALGRNQSDMQENLVLQAKGIHDLNDFVDKTVRDHTMHAVKQMMDLALLCIDMSIRRPAMKSVVEELERIQVSDFGNLHSDMGEDIGIVTLGSELFK</sequence>
<dbReference type="Proteomes" id="UP001060215">
    <property type="component" value="Chromosome 13"/>
</dbReference>
<keyword evidence="1" id="KW-0418">Kinase</keyword>
<evidence type="ECO:0000313" key="2">
    <source>
        <dbReference type="Proteomes" id="UP001060215"/>
    </source>
</evidence>
<keyword evidence="1" id="KW-0808">Transferase</keyword>
<reference evidence="1 2" key="1">
    <citation type="journal article" date="2022" name="Plant J.">
        <title>Chromosome-level genome of Camellia lanceoleosa provides a valuable resource for understanding genome evolution and self-incompatibility.</title>
        <authorList>
            <person name="Gong W."/>
            <person name="Xiao S."/>
            <person name="Wang L."/>
            <person name="Liao Z."/>
            <person name="Chang Y."/>
            <person name="Mo W."/>
            <person name="Hu G."/>
            <person name="Li W."/>
            <person name="Zhao G."/>
            <person name="Zhu H."/>
            <person name="Hu X."/>
            <person name="Ji K."/>
            <person name="Xiang X."/>
            <person name="Song Q."/>
            <person name="Yuan D."/>
            <person name="Jin S."/>
            <person name="Zhang L."/>
        </authorList>
    </citation>
    <scope>NUCLEOTIDE SEQUENCE [LARGE SCALE GENOMIC DNA]</scope>
    <source>
        <strain evidence="1">SQ_2022a</strain>
    </source>
</reference>
<organism evidence="1 2">
    <name type="scientific">Camellia lanceoleosa</name>
    <dbReference type="NCBI Taxonomy" id="1840588"/>
    <lineage>
        <taxon>Eukaryota</taxon>
        <taxon>Viridiplantae</taxon>
        <taxon>Streptophyta</taxon>
        <taxon>Embryophyta</taxon>
        <taxon>Tracheophyta</taxon>
        <taxon>Spermatophyta</taxon>
        <taxon>Magnoliopsida</taxon>
        <taxon>eudicotyledons</taxon>
        <taxon>Gunneridae</taxon>
        <taxon>Pentapetalae</taxon>
        <taxon>asterids</taxon>
        <taxon>Ericales</taxon>
        <taxon>Theaceae</taxon>
        <taxon>Camellia</taxon>
    </lineage>
</organism>